<keyword evidence="5" id="KW-0732">Signal</keyword>
<evidence type="ECO:0000259" key="6">
    <source>
        <dbReference type="PROSITE" id="PS51123"/>
    </source>
</evidence>
<dbReference type="PROSITE" id="PS01068">
    <property type="entry name" value="OMPA_1"/>
    <property type="match status" value="1"/>
</dbReference>
<name>A0ABX0XE67_9BACT</name>
<evidence type="ECO:0000256" key="3">
    <source>
        <dbReference type="ARBA" id="ARBA00023237"/>
    </source>
</evidence>
<feature type="signal peptide" evidence="5">
    <location>
        <begin position="1"/>
        <end position="24"/>
    </location>
</feature>
<dbReference type="InterPro" id="IPR050330">
    <property type="entry name" value="Bact_OuterMem_StrucFunc"/>
</dbReference>
<feature type="chain" id="PRO_5045460857" evidence="5">
    <location>
        <begin position="25"/>
        <end position="237"/>
    </location>
</feature>
<dbReference type="InterPro" id="IPR036737">
    <property type="entry name" value="OmpA-like_sf"/>
</dbReference>
<dbReference type="RefSeq" id="WP_320060358.1">
    <property type="nucleotide sequence ID" value="NZ_JAATJH010000005.1"/>
</dbReference>
<sequence>MKQFTYFFSILMVAIALTFSGCTASRTAKGGVIGGAAGGVLGGVIGKNGGDGTKGAVIGSVIGGTAGAIVGRYMDKQAQEIQEEVPGATVETTTTTDPETGETVTESINVTFASGVLFEFGASSLTTASRAELDRMSGIMNRYPDTDITIDGYTDSKGSDDFNLKLSQKRAASVADYLAQSGINRQRMITHGYGEANPVASNDTDEGRAANRRVILGIKGNESIQQKARDGELTSPE</sequence>
<dbReference type="PROSITE" id="PS51257">
    <property type="entry name" value="PROKAR_LIPOPROTEIN"/>
    <property type="match status" value="1"/>
</dbReference>
<dbReference type="PANTHER" id="PTHR30329">
    <property type="entry name" value="STATOR ELEMENT OF FLAGELLAR MOTOR COMPLEX"/>
    <property type="match status" value="1"/>
</dbReference>
<proteinExistence type="predicted"/>
<dbReference type="SUPFAM" id="SSF103088">
    <property type="entry name" value="OmpA-like"/>
    <property type="match status" value="1"/>
</dbReference>
<keyword evidence="2 4" id="KW-0472">Membrane</keyword>
<evidence type="ECO:0000256" key="1">
    <source>
        <dbReference type="ARBA" id="ARBA00004442"/>
    </source>
</evidence>
<dbReference type="PRINTS" id="PR01023">
    <property type="entry name" value="NAFLGMOTY"/>
</dbReference>
<evidence type="ECO:0000256" key="5">
    <source>
        <dbReference type="SAM" id="SignalP"/>
    </source>
</evidence>
<dbReference type="InterPro" id="IPR039567">
    <property type="entry name" value="Gly-zipper"/>
</dbReference>
<protein>
    <submittedName>
        <fullName evidence="7">Outer membrane protein OmpA-like peptidoglycan-associated protein</fullName>
    </submittedName>
</protein>
<dbReference type="InterPro" id="IPR006665">
    <property type="entry name" value="OmpA-like"/>
</dbReference>
<feature type="domain" description="OmpA-like" evidence="6">
    <location>
        <begin position="104"/>
        <end position="222"/>
    </location>
</feature>
<comment type="subcellular location">
    <subcellularLocation>
        <location evidence="1">Cell outer membrane</location>
    </subcellularLocation>
</comment>
<dbReference type="InterPro" id="IPR006690">
    <property type="entry name" value="OMPA-like_CS"/>
</dbReference>
<keyword evidence="3" id="KW-0998">Cell outer membrane</keyword>
<gene>
    <name evidence="7" type="ORF">GGR27_003125</name>
</gene>
<dbReference type="Pfam" id="PF00691">
    <property type="entry name" value="OmpA"/>
    <property type="match status" value="1"/>
</dbReference>
<comment type="caution">
    <text evidence="7">The sequence shown here is derived from an EMBL/GenBank/DDBJ whole genome shotgun (WGS) entry which is preliminary data.</text>
</comment>
<dbReference type="EMBL" id="JAATJH010000005">
    <property type="protein sequence ID" value="NJC27608.1"/>
    <property type="molecule type" value="Genomic_DNA"/>
</dbReference>
<accession>A0ABX0XE67</accession>
<evidence type="ECO:0000313" key="7">
    <source>
        <dbReference type="EMBL" id="NJC27608.1"/>
    </source>
</evidence>
<dbReference type="InterPro" id="IPR006664">
    <property type="entry name" value="OMP_bac"/>
</dbReference>
<dbReference type="CDD" id="cd07185">
    <property type="entry name" value="OmpA_C-like"/>
    <property type="match status" value="1"/>
</dbReference>
<dbReference type="PROSITE" id="PS51123">
    <property type="entry name" value="OMPA_2"/>
    <property type="match status" value="1"/>
</dbReference>
<reference evidence="7 8" key="1">
    <citation type="submission" date="2020-03" db="EMBL/GenBank/DDBJ databases">
        <title>Genomic Encyclopedia of Type Strains, Phase IV (KMG-IV): sequencing the most valuable type-strain genomes for metagenomic binning, comparative biology and taxonomic classification.</title>
        <authorList>
            <person name="Goeker M."/>
        </authorList>
    </citation>
    <scope>NUCLEOTIDE SEQUENCE [LARGE SCALE GENOMIC DNA]</scope>
    <source>
        <strain evidence="7 8">DSM 105096</strain>
    </source>
</reference>
<dbReference type="Gene3D" id="3.30.1330.60">
    <property type="entry name" value="OmpA-like domain"/>
    <property type="match status" value="1"/>
</dbReference>
<evidence type="ECO:0000256" key="2">
    <source>
        <dbReference type="ARBA" id="ARBA00023136"/>
    </source>
</evidence>
<dbReference type="Proteomes" id="UP000770785">
    <property type="component" value="Unassembled WGS sequence"/>
</dbReference>
<keyword evidence="8" id="KW-1185">Reference proteome</keyword>
<organism evidence="7 8">
    <name type="scientific">Neolewinella antarctica</name>
    <dbReference type="NCBI Taxonomy" id="442734"/>
    <lineage>
        <taxon>Bacteria</taxon>
        <taxon>Pseudomonadati</taxon>
        <taxon>Bacteroidota</taxon>
        <taxon>Saprospiria</taxon>
        <taxon>Saprospirales</taxon>
        <taxon>Lewinellaceae</taxon>
        <taxon>Neolewinella</taxon>
    </lineage>
</organism>
<evidence type="ECO:0000256" key="4">
    <source>
        <dbReference type="PROSITE-ProRule" id="PRU00473"/>
    </source>
</evidence>
<dbReference type="Pfam" id="PF13488">
    <property type="entry name" value="Gly-zipper_Omp"/>
    <property type="match status" value="1"/>
</dbReference>
<evidence type="ECO:0000313" key="8">
    <source>
        <dbReference type="Proteomes" id="UP000770785"/>
    </source>
</evidence>
<dbReference type="PANTHER" id="PTHR30329:SF21">
    <property type="entry name" value="LIPOPROTEIN YIAD-RELATED"/>
    <property type="match status" value="1"/>
</dbReference>
<dbReference type="PRINTS" id="PR01021">
    <property type="entry name" value="OMPADOMAIN"/>
</dbReference>